<dbReference type="AlphaFoldDB" id="A0A5N6EEX1"/>
<evidence type="ECO:0000313" key="3">
    <source>
        <dbReference type="Proteomes" id="UP000326799"/>
    </source>
</evidence>
<keyword evidence="1" id="KW-1133">Transmembrane helix</keyword>
<feature type="transmembrane region" description="Helical" evidence="1">
    <location>
        <begin position="12"/>
        <end position="32"/>
    </location>
</feature>
<proteinExistence type="predicted"/>
<dbReference type="Proteomes" id="UP000326799">
    <property type="component" value="Unassembled WGS sequence"/>
</dbReference>
<keyword evidence="3" id="KW-1185">Reference proteome</keyword>
<evidence type="ECO:0000313" key="2">
    <source>
        <dbReference type="EMBL" id="KAB8216156.1"/>
    </source>
</evidence>
<reference evidence="2 3" key="1">
    <citation type="submission" date="2019-04" db="EMBL/GenBank/DDBJ databases">
        <title>Fungal friends and foes A comparative genomics study of 23 Aspergillus species from section Flavi.</title>
        <authorList>
            <consortium name="DOE Joint Genome Institute"/>
            <person name="Kjaerbolling I."/>
            <person name="Vesth T.C."/>
            <person name="Frisvad J.C."/>
            <person name="Nybo J.L."/>
            <person name="Theobald S."/>
            <person name="Kildgaard S."/>
            <person name="Petersen T.I."/>
            <person name="Kuo A."/>
            <person name="Sato A."/>
            <person name="Lyhne E.K."/>
            <person name="Kogle M.E."/>
            <person name="Wiebenga A."/>
            <person name="Kun R.S."/>
            <person name="Lubbers R.J."/>
            <person name="Makela M.R."/>
            <person name="Barry K."/>
            <person name="Chovatia M."/>
            <person name="Clum A."/>
            <person name="Daum C."/>
            <person name="Haridas S."/>
            <person name="He G."/>
            <person name="LaButti K."/>
            <person name="Lipzen A."/>
            <person name="Mondo S."/>
            <person name="Pangilinan J."/>
            <person name="Riley R."/>
            <person name="Salamov A."/>
            <person name="Simmons B.A."/>
            <person name="Magnuson J.K."/>
            <person name="Henrissat B."/>
            <person name="Mortensen U.H."/>
            <person name="Larsen T.O."/>
            <person name="De vries R.P."/>
            <person name="Grigoriev I.V."/>
            <person name="Machida M."/>
            <person name="Baker S.E."/>
            <person name="Andersen M.R."/>
        </authorList>
    </citation>
    <scope>NUCLEOTIDE SEQUENCE [LARGE SCALE GENOMIC DNA]</scope>
    <source>
        <strain evidence="2 3">CBS 126849</strain>
    </source>
</reference>
<keyword evidence="1" id="KW-0812">Transmembrane</keyword>
<name>A0A5N6EEX1_9EURO</name>
<accession>A0A5N6EEX1</accession>
<evidence type="ECO:0000256" key="1">
    <source>
        <dbReference type="SAM" id="Phobius"/>
    </source>
</evidence>
<sequence>MGSGKARKHYLRYLTIYCLVRSGSTLVFYLAFERLGCLLARYRRWCTQSLIWNKP</sequence>
<protein>
    <submittedName>
        <fullName evidence="2">Uncharacterized protein</fullName>
    </submittedName>
</protein>
<gene>
    <name evidence="2" type="ORF">BDV33DRAFT_179496</name>
</gene>
<keyword evidence="1" id="KW-0472">Membrane</keyword>
<organism evidence="2 3">
    <name type="scientific">Aspergillus novoparasiticus</name>
    <dbReference type="NCBI Taxonomy" id="986946"/>
    <lineage>
        <taxon>Eukaryota</taxon>
        <taxon>Fungi</taxon>
        <taxon>Dikarya</taxon>
        <taxon>Ascomycota</taxon>
        <taxon>Pezizomycotina</taxon>
        <taxon>Eurotiomycetes</taxon>
        <taxon>Eurotiomycetidae</taxon>
        <taxon>Eurotiales</taxon>
        <taxon>Aspergillaceae</taxon>
        <taxon>Aspergillus</taxon>
        <taxon>Aspergillus subgen. Circumdati</taxon>
    </lineage>
</organism>
<dbReference type="EMBL" id="ML733486">
    <property type="protein sequence ID" value="KAB8216156.1"/>
    <property type="molecule type" value="Genomic_DNA"/>
</dbReference>